<organism evidence="1">
    <name type="scientific">Mantoniella antarctica</name>
    <dbReference type="NCBI Taxonomy" id="81844"/>
    <lineage>
        <taxon>Eukaryota</taxon>
        <taxon>Viridiplantae</taxon>
        <taxon>Chlorophyta</taxon>
        <taxon>Mamiellophyceae</taxon>
        <taxon>Mamiellales</taxon>
        <taxon>Mamiellaceae</taxon>
        <taxon>Mantoniella</taxon>
    </lineage>
</organism>
<dbReference type="SFLD" id="SFLDG01129">
    <property type="entry name" value="C1.5:_HAD__Beta-PGM__Phosphata"/>
    <property type="match status" value="1"/>
</dbReference>
<dbReference type="InterPro" id="IPR023214">
    <property type="entry name" value="HAD_sf"/>
</dbReference>
<reference evidence="1" key="1">
    <citation type="submission" date="2021-01" db="EMBL/GenBank/DDBJ databases">
        <authorList>
            <person name="Corre E."/>
            <person name="Pelletier E."/>
            <person name="Niang G."/>
            <person name="Scheremetjew M."/>
            <person name="Finn R."/>
            <person name="Kale V."/>
            <person name="Holt S."/>
            <person name="Cochrane G."/>
            <person name="Meng A."/>
            <person name="Brown T."/>
            <person name="Cohen L."/>
        </authorList>
    </citation>
    <scope>NUCLEOTIDE SEQUENCE</scope>
    <source>
        <strain evidence="1">SL-175</strain>
    </source>
</reference>
<dbReference type="InterPro" id="IPR036412">
    <property type="entry name" value="HAD-like_sf"/>
</dbReference>
<evidence type="ECO:0000313" key="1">
    <source>
        <dbReference type="EMBL" id="CAD8700179.1"/>
    </source>
</evidence>
<protein>
    <submittedName>
        <fullName evidence="1">Uncharacterized protein</fullName>
    </submittedName>
</protein>
<dbReference type="SUPFAM" id="SSF56784">
    <property type="entry name" value="HAD-like"/>
    <property type="match status" value="1"/>
</dbReference>
<name>A0A7S0SBW5_9CHLO</name>
<dbReference type="AlphaFoldDB" id="A0A7S0SBW5"/>
<dbReference type="InterPro" id="IPR010237">
    <property type="entry name" value="Pyr-5-nucltdase"/>
</dbReference>
<dbReference type="PANTHER" id="PTHR12725">
    <property type="entry name" value="HALOACID DEHALOGENASE-LIKE HYDROLASE"/>
    <property type="match status" value="1"/>
</dbReference>
<dbReference type="SFLD" id="SFLDS00003">
    <property type="entry name" value="Haloacid_Dehalogenase"/>
    <property type="match status" value="1"/>
</dbReference>
<dbReference type="PANTHER" id="PTHR12725:SF117">
    <property type="entry name" value="HALOACID DEHALOGENASE-LIKE HYDROLASE"/>
    <property type="match status" value="1"/>
</dbReference>
<proteinExistence type="predicted"/>
<dbReference type="NCBIfam" id="TIGR01509">
    <property type="entry name" value="HAD-SF-IA-v3"/>
    <property type="match status" value="1"/>
</dbReference>
<dbReference type="Pfam" id="PF00702">
    <property type="entry name" value="Hydrolase"/>
    <property type="match status" value="1"/>
</dbReference>
<dbReference type="EMBL" id="HBFC01005158">
    <property type="protein sequence ID" value="CAD8700179.1"/>
    <property type="molecule type" value="Transcribed_RNA"/>
</dbReference>
<dbReference type="InterPro" id="IPR006439">
    <property type="entry name" value="HAD-SF_hydro_IA"/>
</dbReference>
<accession>A0A7S0SBW5</accession>
<sequence>MAAAAGAGGDIDTLLFDLDGTLYAIENGYEKACRDRVFEFMVSKLGLHSVHAAKALWWEHFQKYNQTYRSLRAGCGFEFDKEEYWSFTRGNPADHLGPNAEALAMLTSLPKGVKKYILTNCAEKQAIEALRVLGLDAEFDGVFGADAMGDVCKPEVAAFEKIIALSGIDPTRTAFFEDSVKNLAAAKTLGMTTVLIAGHTSAEEGRRADGFVADVTVGAVTEAEVRAQLPGLWR</sequence>
<dbReference type="SFLD" id="SFLDG01132">
    <property type="entry name" value="C1.5.3:_5'-Nucleotidase_Like"/>
    <property type="match status" value="1"/>
</dbReference>
<dbReference type="Gene3D" id="3.40.50.1000">
    <property type="entry name" value="HAD superfamily/HAD-like"/>
    <property type="match status" value="1"/>
</dbReference>
<gene>
    <name evidence="1" type="ORF">MANT1106_LOCUS2861</name>
</gene>